<dbReference type="AlphaFoldDB" id="A0A1B1MNL7"/>
<accession>A0A1B1MNL7</accession>
<proteinExistence type="predicted"/>
<name>A0A1B1MNL7_STRLN</name>
<evidence type="ECO:0000313" key="3">
    <source>
        <dbReference type="Proteomes" id="UP000092598"/>
    </source>
</evidence>
<evidence type="ECO:0000256" key="1">
    <source>
        <dbReference type="SAM" id="MobiDB-lite"/>
    </source>
</evidence>
<feature type="region of interest" description="Disordered" evidence="1">
    <location>
        <begin position="1"/>
        <end position="50"/>
    </location>
</feature>
<dbReference type="RefSeq" id="WP_067443638.1">
    <property type="nucleotide sequence ID" value="NZ_CP016438.1"/>
</dbReference>
<organism evidence="2 3">
    <name type="scientific">Streptomyces lincolnensis</name>
    <dbReference type="NCBI Taxonomy" id="1915"/>
    <lineage>
        <taxon>Bacteria</taxon>
        <taxon>Bacillati</taxon>
        <taxon>Actinomycetota</taxon>
        <taxon>Actinomycetes</taxon>
        <taxon>Kitasatosporales</taxon>
        <taxon>Streptomycetaceae</taxon>
        <taxon>Streptomyces</taxon>
    </lineage>
</organism>
<protein>
    <submittedName>
        <fullName evidence="2">Uncharacterized protein</fullName>
    </submittedName>
</protein>
<keyword evidence="3" id="KW-1185">Reference proteome</keyword>
<sequence>MTMKHGRTKGAQVGDGNVQHNTYLPPQRTPQHRSRDYAPSATVTAGDHSTVTQKNTHLRFSIPVIGPLLAVASTHPVIAGAAAVAIIGGGGLATTTALSDPDPSVSTTLVRGFRMKATDQGAPTGYDFSRTPPVVAGANTDAIYVSGGYMIATDGRLAEWTSSKLPSAAECRTAVAENPVRQTVAGSQRLVCFVDRNGKPGYILVTGTDGQYTSVDTAHLR</sequence>
<feature type="compositionally biased region" description="Polar residues" evidence="1">
    <location>
        <begin position="41"/>
        <end position="50"/>
    </location>
</feature>
<dbReference type="OrthoDB" id="4126077at2"/>
<evidence type="ECO:0000313" key="2">
    <source>
        <dbReference type="EMBL" id="ANS70143.1"/>
    </source>
</evidence>
<dbReference type="KEGG" id="sls:SLINC_7919"/>
<dbReference type="EMBL" id="CP016438">
    <property type="protein sequence ID" value="ANS70143.1"/>
    <property type="molecule type" value="Genomic_DNA"/>
</dbReference>
<gene>
    <name evidence="2" type="ORF">SLINC_7919</name>
</gene>
<reference evidence="2 3" key="1">
    <citation type="submission" date="2016-07" db="EMBL/GenBank/DDBJ databases">
        <title>Enhancement of antibiotic productionsby engineered nitrateutilization in actinobacteria.</title>
        <authorList>
            <person name="Meng S.C."/>
        </authorList>
    </citation>
    <scope>NUCLEOTIDE SEQUENCE [LARGE SCALE GENOMIC DNA]</scope>
    <source>
        <strain evidence="2 3">NRRL 2936</strain>
    </source>
</reference>
<dbReference type="Proteomes" id="UP000092598">
    <property type="component" value="Chromosome"/>
</dbReference>